<proteinExistence type="predicted"/>
<keyword evidence="2" id="KW-1185">Reference proteome</keyword>
<dbReference type="Pfam" id="PF06267">
    <property type="entry name" value="DUF1028"/>
    <property type="match status" value="1"/>
</dbReference>
<dbReference type="Gene3D" id="3.60.20.10">
    <property type="entry name" value="Glutamine Phosphoribosylpyrophosphate, subunit 1, domain 1"/>
    <property type="match status" value="1"/>
</dbReference>
<dbReference type="PANTHER" id="PTHR39328:SF1">
    <property type="entry name" value="BLL2871 PROTEIN"/>
    <property type="match status" value="1"/>
</dbReference>
<sequence length="239" mass="25697">MLKYNTFSITARCQRTGELGVAVSTKVPAVGMLCPFVQSKVGAVATQSWVNPYLGIWGLEYLASGHIAQETLEYLKTRDAGIEGRQLGIVDSAGGSAAFTGSECDTWNGDLTGPNYAIVGNMLVGSETLEAMKVDFEGDASRPLVERLLSALAAGQAAGGDKRGRQSAAVKVYSTEAYPALDLRVDEHSNPVAELQRVYEVARTDLVPLIEMLPTLNRPEGNFDSDRQRELGLLQDQAD</sequence>
<gene>
    <name evidence="1" type="ORF">RM423_18265</name>
</gene>
<name>A0ABU2JEH3_9ACTN</name>
<dbReference type="Proteomes" id="UP001183176">
    <property type="component" value="Unassembled WGS sequence"/>
</dbReference>
<dbReference type="EMBL" id="JAVREH010000035">
    <property type="protein sequence ID" value="MDT0263332.1"/>
    <property type="molecule type" value="Genomic_DNA"/>
</dbReference>
<comment type="caution">
    <text evidence="1">The sequence shown here is derived from an EMBL/GenBank/DDBJ whole genome shotgun (WGS) entry which is preliminary data.</text>
</comment>
<evidence type="ECO:0000313" key="2">
    <source>
        <dbReference type="Proteomes" id="UP001183176"/>
    </source>
</evidence>
<dbReference type="SUPFAM" id="SSF56235">
    <property type="entry name" value="N-terminal nucleophile aminohydrolases (Ntn hydrolases)"/>
    <property type="match status" value="1"/>
</dbReference>
<accession>A0ABU2JEH3</accession>
<protein>
    <submittedName>
        <fullName evidence="1">DUF1028 domain-containing protein</fullName>
    </submittedName>
</protein>
<evidence type="ECO:0000313" key="1">
    <source>
        <dbReference type="EMBL" id="MDT0263332.1"/>
    </source>
</evidence>
<dbReference type="InterPro" id="IPR010430">
    <property type="entry name" value="DUF1028"/>
</dbReference>
<organism evidence="1 2">
    <name type="scientific">Jatrophihabitans lederbergiae</name>
    <dbReference type="NCBI Taxonomy" id="3075547"/>
    <lineage>
        <taxon>Bacteria</taxon>
        <taxon>Bacillati</taxon>
        <taxon>Actinomycetota</taxon>
        <taxon>Actinomycetes</taxon>
        <taxon>Jatrophihabitantales</taxon>
        <taxon>Jatrophihabitantaceae</taxon>
        <taxon>Jatrophihabitans</taxon>
    </lineage>
</organism>
<dbReference type="PANTHER" id="PTHR39328">
    <property type="entry name" value="BLL2871 PROTEIN"/>
    <property type="match status" value="1"/>
</dbReference>
<dbReference type="InterPro" id="IPR029055">
    <property type="entry name" value="Ntn_hydrolases_N"/>
</dbReference>
<reference evidence="2" key="1">
    <citation type="submission" date="2023-07" db="EMBL/GenBank/DDBJ databases">
        <title>30 novel species of actinomycetes from the DSMZ collection.</title>
        <authorList>
            <person name="Nouioui I."/>
        </authorList>
    </citation>
    <scope>NUCLEOTIDE SEQUENCE [LARGE SCALE GENOMIC DNA]</scope>
    <source>
        <strain evidence="2">DSM 44399</strain>
    </source>
</reference>
<dbReference type="RefSeq" id="WP_311424479.1">
    <property type="nucleotide sequence ID" value="NZ_JAVREH010000035.1"/>
</dbReference>